<evidence type="ECO:0000313" key="1">
    <source>
        <dbReference type="EMBL" id="RGR16026.1"/>
    </source>
</evidence>
<evidence type="ECO:0000313" key="2">
    <source>
        <dbReference type="Proteomes" id="UP000283310"/>
    </source>
</evidence>
<gene>
    <name evidence="1" type="ORF">DWY65_04410</name>
</gene>
<dbReference type="SUPFAM" id="SSF53756">
    <property type="entry name" value="UDP-Glycosyltransferase/glycogen phosphorylase"/>
    <property type="match status" value="1"/>
</dbReference>
<dbReference type="EMBL" id="QRTW01000005">
    <property type="protein sequence ID" value="RGR16026.1"/>
    <property type="molecule type" value="Genomic_DNA"/>
</dbReference>
<dbReference type="Proteomes" id="UP000283310">
    <property type="component" value="Unassembled WGS sequence"/>
</dbReference>
<reference evidence="1 2" key="1">
    <citation type="submission" date="2018-08" db="EMBL/GenBank/DDBJ databases">
        <title>A genome reference for cultivated species of the human gut microbiota.</title>
        <authorList>
            <person name="Zou Y."/>
            <person name="Xue W."/>
            <person name="Luo G."/>
        </authorList>
    </citation>
    <scope>NUCLEOTIDE SEQUENCE [LARGE SCALE GENOMIC DNA]</scope>
    <source>
        <strain evidence="1 2">AF26-20BH</strain>
    </source>
</reference>
<sequence>MRILFVAPSSYPIFGAEANVNAKMLNALTEGGAIVDLVCRAVRANRTCYPESTTDFFFKKVNSINLVKVDTDFDFSTILRHLKTFLKTGYIYKGIDWAFDAISVCEKLIKQYQYDYIYTYDYPSEVVGAYIARKYKIRWVATWNDPYMWIKYPYPYGKGPDTRISYFRKKLISDIGKYTFYNVFPSARLRDYMLQYMVGMDRNRSLISPHIIIEKFIPSELPAKNDEVLKIIHAGALGRERNPEILLKGIRSFLDKVTDAKIEITFLGVLERMHNNAFFEQIEALHLDKWIKCLPPVSYMESLSVMKQYDLCLLLEAPCEEGIFLPSKISDYMQNRKTIWAISPASGVLHDMYVDGKIDYFSDVKSVEDISSTLYNIYTDYQSERLHCPKNVCECFLSKNVYSQHLKYILNNQ</sequence>
<organism evidence="1 2">
    <name type="scientific">Bacteroides stercoris</name>
    <dbReference type="NCBI Taxonomy" id="46506"/>
    <lineage>
        <taxon>Bacteria</taxon>
        <taxon>Pseudomonadati</taxon>
        <taxon>Bacteroidota</taxon>
        <taxon>Bacteroidia</taxon>
        <taxon>Bacteroidales</taxon>
        <taxon>Bacteroidaceae</taxon>
        <taxon>Bacteroides</taxon>
    </lineage>
</organism>
<keyword evidence="1" id="KW-0808">Transferase</keyword>
<accession>A0A412DRG7</accession>
<dbReference type="GO" id="GO:0016740">
    <property type="term" value="F:transferase activity"/>
    <property type="evidence" value="ECO:0007669"/>
    <property type="project" value="UniProtKB-KW"/>
</dbReference>
<dbReference type="RefSeq" id="WP_060385006.1">
    <property type="nucleotide sequence ID" value="NZ_JADNPL010000009.1"/>
</dbReference>
<name>A0A412DRG7_BACSE</name>
<dbReference type="AlphaFoldDB" id="A0A412DRG7"/>
<proteinExistence type="predicted"/>
<protein>
    <submittedName>
        <fullName evidence="1">Glycosyltransferase family 1 protein</fullName>
    </submittedName>
</protein>
<dbReference type="Gene3D" id="3.40.50.2000">
    <property type="entry name" value="Glycogen Phosphorylase B"/>
    <property type="match status" value="2"/>
</dbReference>
<comment type="caution">
    <text evidence="1">The sequence shown here is derived from an EMBL/GenBank/DDBJ whole genome shotgun (WGS) entry which is preliminary data.</text>
</comment>